<evidence type="ECO:0000256" key="6">
    <source>
        <dbReference type="ARBA" id="ARBA00022989"/>
    </source>
</evidence>
<keyword evidence="4" id="KW-1003">Cell membrane</keyword>
<evidence type="ECO:0000256" key="9">
    <source>
        <dbReference type="SAM" id="Phobius"/>
    </source>
</evidence>
<dbReference type="Proteomes" id="UP001501598">
    <property type="component" value="Unassembled WGS sequence"/>
</dbReference>
<keyword evidence="3" id="KW-0813">Transport</keyword>
<evidence type="ECO:0000256" key="1">
    <source>
        <dbReference type="ARBA" id="ARBA00004651"/>
    </source>
</evidence>
<feature type="transmembrane region" description="Helical" evidence="9">
    <location>
        <begin position="128"/>
        <end position="154"/>
    </location>
</feature>
<evidence type="ECO:0000256" key="4">
    <source>
        <dbReference type="ARBA" id="ARBA00022475"/>
    </source>
</evidence>
<dbReference type="EMBL" id="BAABGT010000024">
    <property type="protein sequence ID" value="GAA4541751.1"/>
    <property type="molecule type" value="Genomic_DNA"/>
</dbReference>
<protein>
    <submittedName>
        <fullName evidence="10">AI-2E family transporter</fullName>
    </submittedName>
</protein>
<feature type="region of interest" description="Disordered" evidence="8">
    <location>
        <begin position="15"/>
        <end position="48"/>
    </location>
</feature>
<feature type="transmembrane region" description="Helical" evidence="9">
    <location>
        <begin position="75"/>
        <end position="94"/>
    </location>
</feature>
<comment type="similarity">
    <text evidence="2">Belongs to the autoinducer-2 exporter (AI-2E) (TC 2.A.86) family.</text>
</comment>
<dbReference type="Pfam" id="PF01594">
    <property type="entry name" value="AI-2E_transport"/>
    <property type="match status" value="1"/>
</dbReference>
<feature type="transmembrane region" description="Helical" evidence="9">
    <location>
        <begin position="368"/>
        <end position="395"/>
    </location>
</feature>
<feature type="compositionally biased region" description="Low complexity" evidence="8">
    <location>
        <begin position="20"/>
        <end position="32"/>
    </location>
</feature>
<keyword evidence="6 9" id="KW-1133">Transmembrane helix</keyword>
<proteinExistence type="inferred from homology"/>
<name>A0ABP8RL53_9PSEU</name>
<reference evidence="11" key="1">
    <citation type="journal article" date="2019" name="Int. J. Syst. Evol. Microbiol.">
        <title>The Global Catalogue of Microorganisms (GCM) 10K type strain sequencing project: providing services to taxonomists for standard genome sequencing and annotation.</title>
        <authorList>
            <consortium name="The Broad Institute Genomics Platform"/>
            <consortium name="The Broad Institute Genome Sequencing Center for Infectious Disease"/>
            <person name="Wu L."/>
            <person name="Ma J."/>
        </authorList>
    </citation>
    <scope>NUCLEOTIDE SEQUENCE [LARGE SCALE GENOMIC DNA]</scope>
    <source>
        <strain evidence="11">JCM 17906</strain>
    </source>
</reference>
<evidence type="ECO:0000313" key="10">
    <source>
        <dbReference type="EMBL" id="GAA4541751.1"/>
    </source>
</evidence>
<gene>
    <name evidence="10" type="ORF">GCM10023175_16130</name>
</gene>
<evidence type="ECO:0000256" key="7">
    <source>
        <dbReference type="ARBA" id="ARBA00023136"/>
    </source>
</evidence>
<feature type="transmembrane region" description="Helical" evidence="9">
    <location>
        <begin position="100"/>
        <end position="121"/>
    </location>
</feature>
<keyword evidence="5 9" id="KW-0812">Transmembrane</keyword>
<evidence type="ECO:0000256" key="8">
    <source>
        <dbReference type="SAM" id="MobiDB-lite"/>
    </source>
</evidence>
<evidence type="ECO:0000256" key="2">
    <source>
        <dbReference type="ARBA" id="ARBA00009773"/>
    </source>
</evidence>
<feature type="transmembrane region" description="Helical" evidence="9">
    <location>
        <begin position="324"/>
        <end position="348"/>
    </location>
</feature>
<feature type="transmembrane region" description="Helical" evidence="9">
    <location>
        <begin position="263"/>
        <end position="290"/>
    </location>
</feature>
<keyword evidence="11" id="KW-1185">Reference proteome</keyword>
<dbReference type="PANTHER" id="PTHR21716:SF53">
    <property type="entry name" value="PERMEASE PERM-RELATED"/>
    <property type="match status" value="1"/>
</dbReference>
<evidence type="ECO:0000256" key="5">
    <source>
        <dbReference type="ARBA" id="ARBA00022692"/>
    </source>
</evidence>
<organism evidence="10 11">
    <name type="scientific">Pseudonocardia xishanensis</name>
    <dbReference type="NCBI Taxonomy" id="630995"/>
    <lineage>
        <taxon>Bacteria</taxon>
        <taxon>Bacillati</taxon>
        <taxon>Actinomycetota</taxon>
        <taxon>Actinomycetes</taxon>
        <taxon>Pseudonocardiales</taxon>
        <taxon>Pseudonocardiaceae</taxon>
        <taxon>Pseudonocardia</taxon>
    </lineage>
</organism>
<evidence type="ECO:0000313" key="11">
    <source>
        <dbReference type="Proteomes" id="UP001501598"/>
    </source>
</evidence>
<comment type="caution">
    <text evidence="10">The sequence shown here is derived from an EMBL/GenBank/DDBJ whole genome shotgun (WGS) entry which is preliminary data.</text>
</comment>
<dbReference type="InterPro" id="IPR002549">
    <property type="entry name" value="AI-2E-like"/>
</dbReference>
<dbReference type="PANTHER" id="PTHR21716">
    <property type="entry name" value="TRANSMEMBRANE PROTEIN"/>
    <property type="match status" value="1"/>
</dbReference>
<comment type="subcellular location">
    <subcellularLocation>
        <location evidence="1">Cell membrane</location>
        <topology evidence="1">Multi-pass membrane protein</topology>
    </subcellularLocation>
</comment>
<accession>A0ABP8RL53</accession>
<feature type="transmembrane region" description="Helical" evidence="9">
    <location>
        <begin position="219"/>
        <end position="242"/>
    </location>
</feature>
<sequence>MRAGRGWWGYRARVSDDPEAGAAPDPAAPIVPEQGAHHAAPPPTPPDRDAVVHAADRETRAAAAIPTALRVTSEVCARALIIAAALGLLVFLIIQLRVVVVPVAISLLVSALLAPVVALLARNRVPRGVAVAITMIGGLALLGGLLSFVVNTFIGGFPDLQRQLTSSLQAIQQFLAAPPFNLTSEQLRDLPAQIGQAITNSQDALTSGVLTTAATVTEVGAGLALTVFTLIFFLYDGARIWRFLLKAAPRRRREEVDVAGRRAFATLVGYTRATVLVAFVDAIGIGIGLWAVGVPLVIPLSALVFLGAFIPTVGAVVSGAVAVLIALVANGLIPALIILAVVIGVQQLEGHVLQPLLLGRAVKLHPLAVVLAVAGGVVIGGIPGALLAVPLLAVVSAAVRSLVRDDEPPPHTIDPVDPHEGNPDVARRIKVPSWWSRLFRRGAERSR</sequence>
<feature type="transmembrane region" description="Helical" evidence="9">
    <location>
        <begin position="296"/>
        <end position="317"/>
    </location>
</feature>
<keyword evidence="7 9" id="KW-0472">Membrane</keyword>
<evidence type="ECO:0000256" key="3">
    <source>
        <dbReference type="ARBA" id="ARBA00022448"/>
    </source>
</evidence>